<evidence type="ECO:0000313" key="6">
    <source>
        <dbReference type="EMBL" id="KXB68054.1"/>
    </source>
</evidence>
<dbReference type="PATRIC" id="fig|755172.3.peg.358"/>
<dbReference type="OrthoDB" id="9801441at2"/>
<dbReference type="InterPro" id="IPR027417">
    <property type="entry name" value="P-loop_NTPase"/>
</dbReference>
<dbReference type="PROSITE" id="PS00211">
    <property type="entry name" value="ABC_TRANSPORTER_1"/>
    <property type="match status" value="1"/>
</dbReference>
<dbReference type="PROSITE" id="PS50893">
    <property type="entry name" value="ABC_TRANSPORTER_2"/>
    <property type="match status" value="2"/>
</dbReference>
<reference evidence="7" key="1">
    <citation type="submission" date="2016-01" db="EMBL/GenBank/DDBJ databases">
        <authorList>
            <person name="Mitreva M."/>
            <person name="Pepin K.H."/>
            <person name="Mihindukulasuriya K.A."/>
            <person name="Fulton R."/>
            <person name="Fronick C."/>
            <person name="O'Laughlin M."/>
            <person name="Miner T."/>
            <person name="Herter B."/>
            <person name="Rosa B.A."/>
            <person name="Cordes M."/>
            <person name="Tomlinson C."/>
            <person name="Wollam A."/>
            <person name="Palsikar V.B."/>
            <person name="Mardis E.R."/>
            <person name="Wilson R.K."/>
        </authorList>
    </citation>
    <scope>NUCLEOTIDE SEQUENCE [LARGE SCALE GENOMIC DNA]</scope>
    <source>
        <strain evidence="7">DNF00729</strain>
    </source>
</reference>
<dbReference type="Pfam" id="PF12848">
    <property type="entry name" value="ABC_tran_Xtn"/>
    <property type="match status" value="1"/>
</dbReference>
<dbReference type="GO" id="GO:0005524">
    <property type="term" value="F:ATP binding"/>
    <property type="evidence" value="ECO:0007669"/>
    <property type="project" value="UniProtKB-KW"/>
</dbReference>
<keyword evidence="7" id="KW-1185">Reference proteome</keyword>
<sequence length="633" mass="72358">MAILSAQNLSKTFYIEPIFSDVGFLIEPGEKIGLIGSNGSGKTTLMEMLAGDLSPDTGDISTTKDLHIGYLEQHVSITPGASIYEECMASFQSVIDMEKDIRRMEEDMARVQGEELELLINRYQNLVDHYEKSGGYSRESAVTGALRGLGFSEAEMAMPADNLSGGQKSRLALAKLLLHEPDLLLLDEPTNHLDMESIAWLEKFLKAFKGAVVVISHDRYFLDNIVDRIFFLHRGSLSSYNGNYTNFVRRRRENLEQQRHAYLMQQREIKRQEAMIDRLSSWNREKSLKTARSKQKQLDKMERIEDVQNDKQMVLRFEPEKESGRDVLRVENVKKEFPGKPLFENITFPIYKGERVGLIGPNGIGKSTLFKMILGEESLTEGTITEGTGVTVAYFDQEMATLDDMKTVEDELWDRYPKLDRYHIYAYLARFLFTGDDLKKRIGDLSGGEKGRLSLLIIMLSGANFLLLDEPTNHLDIESKESLESALRDYAGTILTISHDRYFLNSVATKIVCLTEEGVFMVEGDYNYFLEKWEAAHAEEEIDEEDITKTQIVKEKKKTREEQKRARAQKKELKALEGELHALEEEIHSIDEALADPKTYEDHTVALELSEKRDALQKTLDALYDKWFELSDD</sequence>
<dbReference type="InterPro" id="IPR051309">
    <property type="entry name" value="ABCF_ATPase"/>
</dbReference>
<evidence type="ECO:0000256" key="3">
    <source>
        <dbReference type="ARBA" id="ARBA00022840"/>
    </source>
</evidence>
<dbReference type="AlphaFoldDB" id="A0A134AK70"/>
<feature type="domain" description="ABC transporter" evidence="5">
    <location>
        <begin position="328"/>
        <end position="542"/>
    </location>
</feature>
<proteinExistence type="predicted"/>
<dbReference type="RefSeq" id="WP_068366817.1">
    <property type="nucleotide sequence ID" value="NZ_CAIJCT010000016.1"/>
</dbReference>
<evidence type="ECO:0000256" key="2">
    <source>
        <dbReference type="ARBA" id="ARBA00022741"/>
    </source>
</evidence>
<dbReference type="Gene3D" id="3.40.50.300">
    <property type="entry name" value="P-loop containing nucleotide triphosphate hydrolases"/>
    <property type="match status" value="2"/>
</dbReference>
<dbReference type="InterPro" id="IPR032524">
    <property type="entry name" value="ABC_tran_C"/>
</dbReference>
<keyword evidence="3 6" id="KW-0067">ATP-binding</keyword>
<keyword evidence="2" id="KW-0547">Nucleotide-binding</keyword>
<comment type="caution">
    <text evidence="6">The sequence shown here is derived from an EMBL/GenBank/DDBJ whole genome shotgun (WGS) entry which is preliminary data.</text>
</comment>
<accession>A0A134AK70</accession>
<dbReference type="Proteomes" id="UP000070442">
    <property type="component" value="Unassembled WGS sequence"/>
</dbReference>
<keyword evidence="1" id="KW-0677">Repeat</keyword>
<dbReference type="InterPro" id="IPR003439">
    <property type="entry name" value="ABC_transporter-like_ATP-bd"/>
</dbReference>
<dbReference type="CDD" id="cd03221">
    <property type="entry name" value="ABCF_EF-3"/>
    <property type="match status" value="2"/>
</dbReference>
<protein>
    <submittedName>
        <fullName evidence="6">ABC transporter, ATP-binding protein</fullName>
    </submittedName>
</protein>
<dbReference type="InterPro" id="IPR003593">
    <property type="entry name" value="AAA+_ATPase"/>
</dbReference>
<dbReference type="Pfam" id="PF00005">
    <property type="entry name" value="ABC_tran"/>
    <property type="match status" value="2"/>
</dbReference>
<dbReference type="InterPro" id="IPR037118">
    <property type="entry name" value="Val-tRNA_synth_C_sf"/>
</dbReference>
<dbReference type="FunFam" id="3.40.50.300:FF:000309">
    <property type="entry name" value="ABC transporter ATP-binding protein"/>
    <property type="match status" value="1"/>
</dbReference>
<dbReference type="GO" id="GO:0003677">
    <property type="term" value="F:DNA binding"/>
    <property type="evidence" value="ECO:0007669"/>
    <property type="project" value="InterPro"/>
</dbReference>
<dbReference type="Pfam" id="PF16326">
    <property type="entry name" value="ABC_tran_CTD"/>
    <property type="match status" value="1"/>
</dbReference>
<feature type="coiled-coil region" evidence="4">
    <location>
        <begin position="553"/>
        <end position="626"/>
    </location>
</feature>
<name>A0A134AK70_9FIRM</name>
<dbReference type="Gene3D" id="1.10.287.380">
    <property type="entry name" value="Valyl-tRNA synthetase, C-terminal domain"/>
    <property type="match status" value="1"/>
</dbReference>
<dbReference type="SUPFAM" id="SSF52540">
    <property type="entry name" value="P-loop containing nucleoside triphosphate hydrolases"/>
    <property type="match status" value="2"/>
</dbReference>
<dbReference type="InterPro" id="IPR017871">
    <property type="entry name" value="ABC_transporter-like_CS"/>
</dbReference>
<dbReference type="NCBIfam" id="NF000355">
    <property type="entry name" value="ribo_prot_ABC_F"/>
    <property type="match status" value="1"/>
</dbReference>
<dbReference type="EMBL" id="LSDG01000008">
    <property type="protein sequence ID" value="KXB68054.1"/>
    <property type="molecule type" value="Genomic_DNA"/>
</dbReference>
<evidence type="ECO:0000256" key="4">
    <source>
        <dbReference type="SAM" id="Coils"/>
    </source>
</evidence>
<dbReference type="InterPro" id="IPR032781">
    <property type="entry name" value="ABC_tran_Xtn"/>
</dbReference>
<dbReference type="STRING" id="755172.HMPREF1863_00372"/>
<dbReference type="FunFam" id="3.40.50.300:FF:000011">
    <property type="entry name" value="Putative ABC transporter ATP-binding component"/>
    <property type="match status" value="1"/>
</dbReference>
<evidence type="ECO:0000313" key="7">
    <source>
        <dbReference type="Proteomes" id="UP000070442"/>
    </source>
</evidence>
<dbReference type="PANTHER" id="PTHR42855:SF2">
    <property type="entry name" value="DRUG RESISTANCE ABC TRANSPORTER,ATP-BINDING PROTEIN"/>
    <property type="match status" value="1"/>
</dbReference>
<dbReference type="SMART" id="SM00382">
    <property type="entry name" value="AAA"/>
    <property type="match status" value="2"/>
</dbReference>
<keyword evidence="4" id="KW-0175">Coiled coil</keyword>
<feature type="domain" description="ABC transporter" evidence="5">
    <location>
        <begin position="4"/>
        <end position="259"/>
    </location>
</feature>
<dbReference type="PANTHER" id="PTHR42855">
    <property type="entry name" value="ABC TRANSPORTER ATP-BINDING SUBUNIT"/>
    <property type="match status" value="1"/>
</dbReference>
<dbReference type="GO" id="GO:0016887">
    <property type="term" value="F:ATP hydrolysis activity"/>
    <property type="evidence" value="ECO:0007669"/>
    <property type="project" value="InterPro"/>
</dbReference>
<gene>
    <name evidence="6" type="ORF">HMPREF1863_00372</name>
</gene>
<evidence type="ECO:0000259" key="5">
    <source>
        <dbReference type="PROSITE" id="PS50893"/>
    </source>
</evidence>
<evidence type="ECO:0000256" key="1">
    <source>
        <dbReference type="ARBA" id="ARBA00022737"/>
    </source>
</evidence>
<organism evidence="6 7">
    <name type="scientific">Aedoeadaptatus coxii</name>
    <dbReference type="NCBI Taxonomy" id="755172"/>
    <lineage>
        <taxon>Bacteria</taxon>
        <taxon>Bacillati</taxon>
        <taxon>Bacillota</taxon>
        <taxon>Tissierellia</taxon>
        <taxon>Tissierellales</taxon>
        <taxon>Peptoniphilaceae</taxon>
        <taxon>Aedoeadaptatus</taxon>
    </lineage>
</organism>